<reference evidence="2 3" key="1">
    <citation type="submission" date="2020-08" db="EMBL/GenBank/DDBJ databases">
        <title>Streptomyces sp. PSKA01 genome sequencing and assembly.</title>
        <authorList>
            <person name="Mandal S."/>
            <person name="Maiti P.K."/>
            <person name="Das P."/>
        </authorList>
    </citation>
    <scope>NUCLEOTIDE SEQUENCE [LARGE SCALE GENOMIC DNA]</scope>
    <source>
        <strain evidence="2 3">PSKA01</strain>
    </source>
</reference>
<dbReference type="Proteomes" id="UP000584670">
    <property type="component" value="Unassembled WGS sequence"/>
</dbReference>
<gene>
    <name evidence="2" type="ORF">H4N64_26495</name>
</gene>
<sequence>MDAVPRELRGRAMTVHTAGLMTIQGIGMALAGAAAEFWPVATVVGGVGALGTVCCLCLVLEVRRTARGPMGETGLTAI</sequence>
<dbReference type="EMBL" id="JACMSF010000032">
    <property type="protein sequence ID" value="MBC2905066.1"/>
    <property type="molecule type" value="Genomic_DNA"/>
</dbReference>
<organism evidence="2 3">
    <name type="scientific">Streptomyces cupreus</name>
    <dbReference type="NCBI Taxonomy" id="2759956"/>
    <lineage>
        <taxon>Bacteria</taxon>
        <taxon>Bacillati</taxon>
        <taxon>Actinomycetota</taxon>
        <taxon>Actinomycetes</taxon>
        <taxon>Kitasatosporales</taxon>
        <taxon>Streptomycetaceae</taxon>
        <taxon>Streptomyces</taxon>
    </lineage>
</organism>
<evidence type="ECO:0000313" key="3">
    <source>
        <dbReference type="Proteomes" id="UP000584670"/>
    </source>
</evidence>
<keyword evidence="3" id="KW-1185">Reference proteome</keyword>
<proteinExistence type="predicted"/>
<evidence type="ECO:0000313" key="2">
    <source>
        <dbReference type="EMBL" id="MBC2905066.1"/>
    </source>
</evidence>
<keyword evidence="1" id="KW-0472">Membrane</keyword>
<comment type="caution">
    <text evidence="2">The sequence shown here is derived from an EMBL/GenBank/DDBJ whole genome shotgun (WGS) entry which is preliminary data.</text>
</comment>
<accession>A0A7X1J6F1</accession>
<dbReference type="RefSeq" id="WP_186284928.1">
    <property type="nucleotide sequence ID" value="NZ_JACMSF010000032.1"/>
</dbReference>
<protein>
    <recommendedName>
        <fullName evidence="4">MFS transporter</fullName>
    </recommendedName>
</protein>
<evidence type="ECO:0008006" key="4">
    <source>
        <dbReference type="Google" id="ProtNLM"/>
    </source>
</evidence>
<dbReference type="AlphaFoldDB" id="A0A7X1J6F1"/>
<feature type="transmembrane region" description="Helical" evidence="1">
    <location>
        <begin position="37"/>
        <end position="60"/>
    </location>
</feature>
<evidence type="ECO:0000256" key="1">
    <source>
        <dbReference type="SAM" id="Phobius"/>
    </source>
</evidence>
<keyword evidence="1" id="KW-0812">Transmembrane</keyword>
<keyword evidence="1" id="KW-1133">Transmembrane helix</keyword>
<dbReference type="InterPro" id="IPR036259">
    <property type="entry name" value="MFS_trans_sf"/>
</dbReference>
<dbReference type="Gene3D" id="1.20.1250.20">
    <property type="entry name" value="MFS general substrate transporter like domains"/>
    <property type="match status" value="1"/>
</dbReference>
<feature type="transmembrane region" description="Helical" evidence="1">
    <location>
        <begin position="12"/>
        <end position="31"/>
    </location>
</feature>
<dbReference type="SUPFAM" id="SSF103473">
    <property type="entry name" value="MFS general substrate transporter"/>
    <property type="match status" value="1"/>
</dbReference>
<name>A0A7X1J6F1_9ACTN</name>